<organism evidence="2 3">
    <name type="scientific">Actinocorallia libanotica</name>
    <dbReference type="NCBI Taxonomy" id="46162"/>
    <lineage>
        <taxon>Bacteria</taxon>
        <taxon>Bacillati</taxon>
        <taxon>Actinomycetota</taxon>
        <taxon>Actinomycetes</taxon>
        <taxon>Streptosporangiales</taxon>
        <taxon>Thermomonosporaceae</taxon>
        <taxon>Actinocorallia</taxon>
    </lineage>
</organism>
<accession>A0ABP4BEV0</accession>
<sequence length="274" mass="28901">MSVSSSPPSPHRSLTGRLPLRRAHRGAVSLGELFAIGLEGLRRTWDVRSWFWEFIEQFAFLARVTTLPVILVALPLGATVALQVGDLAGQLGAQSATGGAVIVGLVREVAPMAAALIIAGAGGSAMTADMGARNIRDELAAMEVMGVNPVHRLVTPRMWAASIVSMMLASLVIMSGAVGGFVFNVLLQGVTPGAYFDGALGMLRVSDLFVTLLKAWLFGLIAALVACHKGMNCALSPVGVGRAVNQATVVAFMLVFAFNYIITTIYYLAYPPEV</sequence>
<dbReference type="RefSeq" id="WP_344240704.1">
    <property type="nucleotide sequence ID" value="NZ_BAAAHH010000009.1"/>
</dbReference>
<gene>
    <name evidence="2" type="ORF">GCM10009550_28170</name>
</gene>
<keyword evidence="1" id="KW-1133">Transmembrane helix</keyword>
<keyword evidence="1" id="KW-0472">Membrane</keyword>
<keyword evidence="3" id="KW-1185">Reference proteome</keyword>
<feature type="transmembrane region" description="Helical" evidence="1">
    <location>
        <begin position="208"/>
        <end position="227"/>
    </location>
</feature>
<feature type="transmembrane region" description="Helical" evidence="1">
    <location>
        <begin position="159"/>
        <end position="188"/>
    </location>
</feature>
<keyword evidence="1" id="KW-0812">Transmembrane</keyword>
<comment type="caution">
    <text evidence="2">The sequence shown here is derived from an EMBL/GenBank/DDBJ whole genome shotgun (WGS) entry which is preliminary data.</text>
</comment>
<evidence type="ECO:0000313" key="3">
    <source>
        <dbReference type="Proteomes" id="UP001500665"/>
    </source>
</evidence>
<dbReference type="PANTHER" id="PTHR30188:SF4">
    <property type="entry name" value="PROTEIN TRIGALACTOSYLDIACYLGLYCEROL 1, CHLOROPLASTIC"/>
    <property type="match status" value="1"/>
</dbReference>
<dbReference type="Proteomes" id="UP001500665">
    <property type="component" value="Unassembled WGS sequence"/>
</dbReference>
<dbReference type="Pfam" id="PF02405">
    <property type="entry name" value="MlaE"/>
    <property type="match status" value="1"/>
</dbReference>
<name>A0ABP4BEV0_9ACTN</name>
<evidence type="ECO:0000313" key="2">
    <source>
        <dbReference type="EMBL" id="GAA0950046.1"/>
    </source>
</evidence>
<feature type="transmembrane region" description="Helical" evidence="1">
    <location>
        <begin position="248"/>
        <end position="269"/>
    </location>
</feature>
<evidence type="ECO:0000256" key="1">
    <source>
        <dbReference type="SAM" id="Phobius"/>
    </source>
</evidence>
<dbReference type="PANTHER" id="PTHR30188">
    <property type="entry name" value="ABC TRANSPORTER PERMEASE PROTEIN-RELATED"/>
    <property type="match status" value="1"/>
</dbReference>
<dbReference type="EMBL" id="BAAAHH010000009">
    <property type="protein sequence ID" value="GAA0950046.1"/>
    <property type="molecule type" value="Genomic_DNA"/>
</dbReference>
<reference evidence="3" key="1">
    <citation type="journal article" date="2019" name="Int. J. Syst. Evol. Microbiol.">
        <title>The Global Catalogue of Microorganisms (GCM) 10K type strain sequencing project: providing services to taxonomists for standard genome sequencing and annotation.</title>
        <authorList>
            <consortium name="The Broad Institute Genomics Platform"/>
            <consortium name="The Broad Institute Genome Sequencing Center for Infectious Disease"/>
            <person name="Wu L."/>
            <person name="Ma J."/>
        </authorList>
    </citation>
    <scope>NUCLEOTIDE SEQUENCE [LARGE SCALE GENOMIC DNA]</scope>
    <source>
        <strain evidence="3">JCM 10696</strain>
    </source>
</reference>
<proteinExistence type="predicted"/>
<dbReference type="InterPro" id="IPR030802">
    <property type="entry name" value="Permease_MalE"/>
</dbReference>
<protein>
    <submittedName>
        <fullName evidence="2">ABC transporter permease</fullName>
    </submittedName>
</protein>